<dbReference type="Proteomes" id="UP001215280">
    <property type="component" value="Unassembled WGS sequence"/>
</dbReference>
<sequence>MPQASSTVRPHKLRRGVGVYTTGFILNHTQLTAISLAVCDEAFRRKYKGDPVFALKWHVDRYHYELLPIEDGDDTVPHLFAISFFPYLKDATTSDKLFSRLRCLSDEQKNTWHERFGQHAGLALEDLEPHTIRYPTNGAIADFLGQELQAAINANKELWDFLVPLPSPPPVSVS</sequence>
<organism evidence="1 2">
    <name type="scientific">Mycena maculata</name>
    <dbReference type="NCBI Taxonomy" id="230809"/>
    <lineage>
        <taxon>Eukaryota</taxon>
        <taxon>Fungi</taxon>
        <taxon>Dikarya</taxon>
        <taxon>Basidiomycota</taxon>
        <taxon>Agaricomycotina</taxon>
        <taxon>Agaricomycetes</taxon>
        <taxon>Agaricomycetidae</taxon>
        <taxon>Agaricales</taxon>
        <taxon>Marasmiineae</taxon>
        <taxon>Mycenaceae</taxon>
        <taxon>Mycena</taxon>
    </lineage>
</organism>
<gene>
    <name evidence="1" type="ORF">DFH07DRAFT_786425</name>
</gene>
<keyword evidence="2" id="KW-1185">Reference proteome</keyword>
<comment type="caution">
    <text evidence="1">The sequence shown here is derived from an EMBL/GenBank/DDBJ whole genome shotgun (WGS) entry which is preliminary data.</text>
</comment>
<reference evidence="1" key="1">
    <citation type="submission" date="2023-03" db="EMBL/GenBank/DDBJ databases">
        <title>Massive genome expansion in bonnet fungi (Mycena s.s.) driven by repeated elements and novel gene families across ecological guilds.</title>
        <authorList>
            <consortium name="Lawrence Berkeley National Laboratory"/>
            <person name="Harder C.B."/>
            <person name="Miyauchi S."/>
            <person name="Viragh M."/>
            <person name="Kuo A."/>
            <person name="Thoen E."/>
            <person name="Andreopoulos B."/>
            <person name="Lu D."/>
            <person name="Skrede I."/>
            <person name="Drula E."/>
            <person name="Henrissat B."/>
            <person name="Morin E."/>
            <person name="Kohler A."/>
            <person name="Barry K."/>
            <person name="LaButti K."/>
            <person name="Morin E."/>
            <person name="Salamov A."/>
            <person name="Lipzen A."/>
            <person name="Mereny Z."/>
            <person name="Hegedus B."/>
            <person name="Baldrian P."/>
            <person name="Stursova M."/>
            <person name="Weitz H."/>
            <person name="Taylor A."/>
            <person name="Grigoriev I.V."/>
            <person name="Nagy L.G."/>
            <person name="Martin F."/>
            <person name="Kauserud H."/>
        </authorList>
    </citation>
    <scope>NUCLEOTIDE SEQUENCE</scope>
    <source>
        <strain evidence="1">CBHHK188m</strain>
    </source>
</reference>
<proteinExistence type="predicted"/>
<dbReference type="EMBL" id="JARJLG010000001">
    <property type="protein sequence ID" value="KAJ7784973.1"/>
    <property type="molecule type" value="Genomic_DNA"/>
</dbReference>
<dbReference type="AlphaFoldDB" id="A0AAD7KG84"/>
<protein>
    <submittedName>
        <fullName evidence="1">Uncharacterized protein</fullName>
    </submittedName>
</protein>
<evidence type="ECO:0000313" key="2">
    <source>
        <dbReference type="Proteomes" id="UP001215280"/>
    </source>
</evidence>
<evidence type="ECO:0000313" key="1">
    <source>
        <dbReference type="EMBL" id="KAJ7784973.1"/>
    </source>
</evidence>
<accession>A0AAD7KG84</accession>
<name>A0AAD7KG84_9AGAR</name>